<dbReference type="Proteomes" id="UP001519887">
    <property type="component" value="Unassembled WGS sequence"/>
</dbReference>
<dbReference type="Gene3D" id="2.40.50.140">
    <property type="entry name" value="Nucleic acid-binding proteins"/>
    <property type="match status" value="1"/>
</dbReference>
<dbReference type="SUPFAM" id="SSF50331">
    <property type="entry name" value="MOP-like"/>
    <property type="match status" value="1"/>
</dbReference>
<dbReference type="InterPro" id="IPR047641">
    <property type="entry name" value="ABC_transpr_MalK/UgpC-like"/>
</dbReference>
<proteinExistence type="predicted"/>
<feature type="non-terminal residue" evidence="2">
    <location>
        <position position="1"/>
    </location>
</feature>
<dbReference type="InterPro" id="IPR012340">
    <property type="entry name" value="NA-bd_OB-fold"/>
</dbReference>
<evidence type="ECO:0000313" key="2">
    <source>
        <dbReference type="EMBL" id="MBW7456084.1"/>
    </source>
</evidence>
<reference evidence="2 3" key="1">
    <citation type="submission" date="2021-07" db="EMBL/GenBank/DDBJ databases">
        <title>Paenibacillus radiodurans sp. nov., isolated from the southeastern edge of Tengger Desert.</title>
        <authorList>
            <person name="Zhang G."/>
        </authorList>
    </citation>
    <scope>NUCLEOTIDE SEQUENCE [LARGE SCALE GENOMIC DNA]</scope>
    <source>
        <strain evidence="2 3">CCM 7311</strain>
    </source>
</reference>
<feature type="domain" description="Transport-associated OB type 2" evidence="1">
    <location>
        <begin position="74"/>
        <end position="143"/>
    </location>
</feature>
<dbReference type="InterPro" id="IPR027417">
    <property type="entry name" value="P-loop_NTPase"/>
</dbReference>
<organism evidence="2 3">
    <name type="scientific">Paenibacillus sepulcri</name>
    <dbReference type="NCBI Taxonomy" id="359917"/>
    <lineage>
        <taxon>Bacteria</taxon>
        <taxon>Bacillati</taxon>
        <taxon>Bacillota</taxon>
        <taxon>Bacilli</taxon>
        <taxon>Bacillales</taxon>
        <taxon>Paenibacillaceae</taxon>
        <taxon>Paenibacillus</taxon>
    </lineage>
</organism>
<evidence type="ECO:0000259" key="1">
    <source>
        <dbReference type="Pfam" id="PF08402"/>
    </source>
</evidence>
<name>A0ABS7C5D1_9BACL</name>
<dbReference type="InterPro" id="IPR008995">
    <property type="entry name" value="Mo/tungstate-bd_C_term_dom"/>
</dbReference>
<comment type="caution">
    <text evidence="2">The sequence shown here is derived from an EMBL/GenBank/DDBJ whole genome shotgun (WGS) entry which is preliminary data.</text>
</comment>
<dbReference type="PANTHER" id="PTHR43875:SF1">
    <property type="entry name" value="OSMOPROTECTIVE COMPOUNDS UPTAKE ATP-BINDING PROTEIN GGTA"/>
    <property type="match status" value="1"/>
</dbReference>
<dbReference type="SUPFAM" id="SSF52540">
    <property type="entry name" value="P-loop containing nucleoside triphosphate hydrolases"/>
    <property type="match status" value="1"/>
</dbReference>
<dbReference type="EMBL" id="JAHZIK010000495">
    <property type="protein sequence ID" value="MBW7456084.1"/>
    <property type="molecule type" value="Genomic_DNA"/>
</dbReference>
<accession>A0ABS7C5D1</accession>
<dbReference type="InterPro" id="IPR013611">
    <property type="entry name" value="Transp-assoc_OB_typ2"/>
</dbReference>
<protein>
    <submittedName>
        <fullName evidence="2">TOBE domain-containing protein</fullName>
    </submittedName>
</protein>
<dbReference type="Gene3D" id="2.40.50.100">
    <property type="match status" value="1"/>
</dbReference>
<sequence length="171" mass="19014">KKLGTTFVYVTHDQVEAMSMADTIVLMNKGTIQQEAPPDVMYRQPNNLFTAQFIGVPPMNVGELGRGGVKFGFRPESAELTHEHSGLHYAARGRIITREMLGSETIYQVRCGQHAFMIKCVEDRFTVDQDVHLGVAADKLVFFEADGSRISTEHALFKDHLEALRGIPHGA</sequence>
<dbReference type="PANTHER" id="PTHR43875">
    <property type="entry name" value="MALTODEXTRIN IMPORT ATP-BINDING PROTEIN MSMX"/>
    <property type="match status" value="1"/>
</dbReference>
<dbReference type="Pfam" id="PF08402">
    <property type="entry name" value="TOBE_2"/>
    <property type="match status" value="1"/>
</dbReference>
<gene>
    <name evidence="2" type="ORF">K0U00_18815</name>
</gene>
<evidence type="ECO:0000313" key="3">
    <source>
        <dbReference type="Proteomes" id="UP001519887"/>
    </source>
</evidence>
<keyword evidence="3" id="KW-1185">Reference proteome</keyword>
<dbReference type="Gene3D" id="3.40.50.300">
    <property type="entry name" value="P-loop containing nucleotide triphosphate hydrolases"/>
    <property type="match status" value="1"/>
</dbReference>